<evidence type="ECO:0000256" key="1">
    <source>
        <dbReference type="ARBA" id="ARBA00022801"/>
    </source>
</evidence>
<proteinExistence type="predicted"/>
<dbReference type="EMBL" id="CP058601">
    <property type="protein sequence ID" value="QLG48412.1"/>
    <property type="molecule type" value="Genomic_DNA"/>
</dbReference>
<evidence type="ECO:0000259" key="2">
    <source>
        <dbReference type="Pfam" id="PF12146"/>
    </source>
</evidence>
<evidence type="ECO:0000313" key="4">
    <source>
        <dbReference type="Proteomes" id="UP000509241"/>
    </source>
</evidence>
<dbReference type="InterPro" id="IPR050261">
    <property type="entry name" value="FrsA_esterase"/>
</dbReference>
<organism evidence="3 4">
    <name type="scientific">Natrinema halophilum</name>
    <dbReference type="NCBI Taxonomy" id="1699371"/>
    <lineage>
        <taxon>Archaea</taxon>
        <taxon>Methanobacteriati</taxon>
        <taxon>Methanobacteriota</taxon>
        <taxon>Stenosarchaea group</taxon>
        <taxon>Halobacteria</taxon>
        <taxon>Halobacteriales</taxon>
        <taxon>Natrialbaceae</taxon>
        <taxon>Natrinema</taxon>
    </lineage>
</organism>
<dbReference type="InterPro" id="IPR022742">
    <property type="entry name" value="Hydrolase_4"/>
</dbReference>
<dbReference type="KEGG" id="haly:HYG82_05905"/>
<dbReference type="PANTHER" id="PTHR22946">
    <property type="entry name" value="DIENELACTONE HYDROLASE DOMAIN-CONTAINING PROTEIN-RELATED"/>
    <property type="match status" value="1"/>
</dbReference>
<dbReference type="PANTHER" id="PTHR22946:SF9">
    <property type="entry name" value="POLYKETIDE TRANSFERASE AF380"/>
    <property type="match status" value="1"/>
</dbReference>
<keyword evidence="1 3" id="KW-0378">Hydrolase</keyword>
<protein>
    <submittedName>
        <fullName evidence="3">Alpha/beta hydrolase</fullName>
    </submittedName>
</protein>
<dbReference type="GeneID" id="56032806"/>
<dbReference type="Gene3D" id="3.40.50.1820">
    <property type="entry name" value="alpha/beta hydrolase"/>
    <property type="match status" value="1"/>
</dbReference>
<keyword evidence="4" id="KW-1185">Reference proteome</keyword>
<dbReference type="SUPFAM" id="SSF53474">
    <property type="entry name" value="alpha/beta-Hydrolases"/>
    <property type="match status" value="1"/>
</dbReference>
<dbReference type="AlphaFoldDB" id="A0A7D5GK74"/>
<dbReference type="RefSeq" id="WP_179260151.1">
    <property type="nucleotide sequence ID" value="NZ_CP058601.1"/>
</dbReference>
<dbReference type="Pfam" id="PF12146">
    <property type="entry name" value="Hydrolase_4"/>
    <property type="match status" value="1"/>
</dbReference>
<dbReference type="Proteomes" id="UP000509241">
    <property type="component" value="Chromosome"/>
</dbReference>
<dbReference type="GO" id="GO:0016788">
    <property type="term" value="F:hydrolase activity, acting on ester bonds"/>
    <property type="evidence" value="ECO:0007669"/>
    <property type="project" value="UniProtKB-ARBA"/>
</dbReference>
<evidence type="ECO:0000313" key="3">
    <source>
        <dbReference type="EMBL" id="QLG48412.1"/>
    </source>
</evidence>
<feature type="domain" description="Serine aminopeptidase S33" evidence="2">
    <location>
        <begin position="31"/>
        <end position="134"/>
    </location>
</feature>
<dbReference type="InterPro" id="IPR029058">
    <property type="entry name" value="AB_hydrolase_fold"/>
</dbReference>
<dbReference type="OrthoDB" id="7531at2157"/>
<sequence length="245" mass="27585">MPERHRIPVEGPETTGEVPELAAVYHPADTDQWLFFCHGLRSDKSGSYENRCRRAVESGYNAVRFDARGCGESDGEFVESTIETRLTDLRHVVDRFDPESYALFGSSFGGKVAFHMAASDDRVEAVATRAPVTTTETFNHHRGVVDTTGTWTFETGERIDRRFFEALDRYPFDDVVGALGVPAAVFHGSNDDVVDPNDSFDAARRLQTDVLLEKFAGEGHRFSRPAEDRLLKRLFGWLEWAYGRT</sequence>
<reference evidence="3 4" key="1">
    <citation type="submission" date="2020-07" db="EMBL/GenBank/DDBJ databases">
        <authorList>
            <person name="Cui H."/>
        </authorList>
    </citation>
    <scope>NUCLEOTIDE SEQUENCE [LARGE SCALE GENOMIC DNA]</scope>
    <source>
        <strain evidence="3 4">YPL8</strain>
    </source>
</reference>
<gene>
    <name evidence="3" type="ORF">HYG82_05905</name>
</gene>
<name>A0A7D5GK74_9EURY</name>
<accession>A0A7D5GK74</accession>